<protein>
    <submittedName>
        <fullName evidence="1">Uncharacterized protein</fullName>
    </submittedName>
</protein>
<organism evidence="1 2">
    <name type="scientific">Parageobacillus thermantarcticus</name>
    <dbReference type="NCBI Taxonomy" id="186116"/>
    <lineage>
        <taxon>Bacteria</taxon>
        <taxon>Bacillati</taxon>
        <taxon>Bacillota</taxon>
        <taxon>Bacilli</taxon>
        <taxon>Bacillales</taxon>
        <taxon>Anoxybacillaceae</taxon>
        <taxon>Parageobacillus</taxon>
    </lineage>
</organism>
<evidence type="ECO:0000313" key="1">
    <source>
        <dbReference type="EMBL" id="SFA55931.1"/>
    </source>
</evidence>
<name>A0A1I0TVW7_9BACL</name>
<reference evidence="2" key="1">
    <citation type="submission" date="2016-10" db="EMBL/GenBank/DDBJ databases">
        <authorList>
            <person name="Varghese N."/>
            <person name="Submissions S."/>
        </authorList>
    </citation>
    <scope>NUCLEOTIDE SEQUENCE [LARGE SCALE GENOMIC DNA]</scope>
    <source>
        <strain evidence="2">M1</strain>
    </source>
</reference>
<accession>A0A1I0TVW7</accession>
<dbReference type="Proteomes" id="UP000198650">
    <property type="component" value="Unassembled WGS sequence"/>
</dbReference>
<dbReference type="EMBL" id="FOJS01000067">
    <property type="protein sequence ID" value="SFA55931.1"/>
    <property type="molecule type" value="Genomic_DNA"/>
</dbReference>
<sequence length="39" mass="4505">MRIELLFVLLFSILYSTTEPVMLNCAFLYVIPKNNLADV</sequence>
<dbReference type="STRING" id="186116.SAMN05192569_106712"/>
<dbReference type="AlphaFoldDB" id="A0A1I0TVW7"/>
<evidence type="ECO:0000313" key="2">
    <source>
        <dbReference type="Proteomes" id="UP000198650"/>
    </source>
</evidence>
<keyword evidence="2" id="KW-1185">Reference proteome</keyword>
<gene>
    <name evidence="1" type="ORF">SAMN05192569_106712</name>
</gene>
<proteinExistence type="predicted"/>